<dbReference type="EMBL" id="GBHO01036152">
    <property type="protein sequence ID" value="JAG07452.1"/>
    <property type="molecule type" value="Transcribed_RNA"/>
</dbReference>
<evidence type="ECO:0000256" key="2">
    <source>
        <dbReference type="ARBA" id="ARBA00022670"/>
    </source>
</evidence>
<dbReference type="GO" id="GO:0006508">
    <property type="term" value="P:proteolysis"/>
    <property type="evidence" value="ECO:0007669"/>
    <property type="project" value="UniProtKB-KW"/>
</dbReference>
<reference evidence="8" key="3">
    <citation type="journal article" date="2016" name="Gigascience">
        <title>De novo construction of an expanded transcriptome assembly for the western tarnished plant bug, Lygus hesperus.</title>
        <authorList>
            <person name="Tassone E.E."/>
            <person name="Geib S.M."/>
            <person name="Hall B."/>
            <person name="Fabrick J.A."/>
            <person name="Brent C.S."/>
            <person name="Hull J.J."/>
        </authorList>
    </citation>
    <scope>NUCLEOTIDE SEQUENCE</scope>
</reference>
<sequence>MSNIRMSHRNDTVLSFHDSILYESDVELLDGPYWLNDSIIGFYMEYLEKEIYTDLGIAFLRPEITQCLKLSPPSELPLFLDPLNFKDKSLALMPLNDCDNPSSVGGGSHWSLLTYSKNDDRFYHLDSSQGSNSIQARVLAAKVSSYLGGPAEPSYRAPSSLQQSNSYDCGVFVLCNMDNVIKHFLRQGTLENLEHIRIQDVSRKRQEVKSLIQQLNA</sequence>
<evidence type="ECO:0000256" key="4">
    <source>
        <dbReference type="ARBA" id="ARBA00022807"/>
    </source>
</evidence>
<evidence type="ECO:0000313" key="6">
    <source>
        <dbReference type="EMBL" id="JAG07452.1"/>
    </source>
</evidence>
<dbReference type="GO" id="GO:0008234">
    <property type="term" value="F:cysteine-type peptidase activity"/>
    <property type="evidence" value="ECO:0007669"/>
    <property type="project" value="UniProtKB-KW"/>
</dbReference>
<dbReference type="PANTHER" id="PTHR46468">
    <property type="entry name" value="SENTRIN-SPECIFIC PROTEASE 8"/>
    <property type="match status" value="1"/>
</dbReference>
<dbReference type="EMBL" id="GDHC01006396">
    <property type="protein sequence ID" value="JAQ12233.1"/>
    <property type="molecule type" value="Transcribed_RNA"/>
</dbReference>
<organism evidence="7">
    <name type="scientific">Lygus hesperus</name>
    <name type="common">Western plant bug</name>
    <dbReference type="NCBI Taxonomy" id="30085"/>
    <lineage>
        <taxon>Eukaryota</taxon>
        <taxon>Metazoa</taxon>
        <taxon>Ecdysozoa</taxon>
        <taxon>Arthropoda</taxon>
        <taxon>Hexapoda</taxon>
        <taxon>Insecta</taxon>
        <taxon>Pterygota</taxon>
        <taxon>Neoptera</taxon>
        <taxon>Paraneoptera</taxon>
        <taxon>Hemiptera</taxon>
        <taxon>Heteroptera</taxon>
        <taxon>Panheteroptera</taxon>
        <taxon>Cimicomorpha</taxon>
        <taxon>Miridae</taxon>
        <taxon>Mirini</taxon>
        <taxon>Lygus</taxon>
    </lineage>
</organism>
<dbReference type="GO" id="GO:0019784">
    <property type="term" value="F:deNEDDylase activity"/>
    <property type="evidence" value="ECO:0007669"/>
    <property type="project" value="InterPro"/>
</dbReference>
<keyword evidence="2 7" id="KW-0645">Protease</keyword>
<protein>
    <submittedName>
        <fullName evidence="7">Sentrin-specific protease 8</fullName>
    </submittedName>
</protein>
<evidence type="ECO:0000313" key="7">
    <source>
        <dbReference type="EMBL" id="JAG07454.1"/>
    </source>
</evidence>
<dbReference type="InterPro" id="IPR003653">
    <property type="entry name" value="Peptidase_C48_C"/>
</dbReference>
<comment type="similarity">
    <text evidence="1">Belongs to the peptidase C48 family.</text>
</comment>
<dbReference type="Gene3D" id="3.40.395.10">
    <property type="entry name" value="Adenoviral Proteinase, Chain A"/>
    <property type="match status" value="1"/>
</dbReference>
<dbReference type="PROSITE" id="PS50600">
    <property type="entry name" value="ULP_PROTEASE"/>
    <property type="match status" value="1"/>
</dbReference>
<feature type="domain" description="Ubiquitin-like protease family profile" evidence="5">
    <location>
        <begin position="19"/>
        <end position="180"/>
    </location>
</feature>
<keyword evidence="3" id="KW-0378">Hydrolase</keyword>
<evidence type="ECO:0000256" key="1">
    <source>
        <dbReference type="ARBA" id="ARBA00005234"/>
    </source>
</evidence>
<gene>
    <name evidence="7" type="primary">SENP8_1</name>
    <name evidence="6" type="synonym">SENP8_0</name>
    <name evidence="9" type="synonym">SENP8_2</name>
    <name evidence="6" type="ORF">CM83_34090</name>
    <name evidence="7" type="ORF">CM83_34091</name>
    <name evidence="8" type="ORF">g.35740</name>
    <name evidence="10" type="ORF">g.35741</name>
    <name evidence="9" type="ORF">g.35742</name>
</gene>
<keyword evidence="4" id="KW-0788">Thiol protease</keyword>
<evidence type="ECO:0000259" key="5">
    <source>
        <dbReference type="PROSITE" id="PS50600"/>
    </source>
</evidence>
<evidence type="ECO:0000256" key="3">
    <source>
        <dbReference type="ARBA" id="ARBA00022801"/>
    </source>
</evidence>
<reference evidence="7" key="2">
    <citation type="submission" date="2014-07" db="EMBL/GenBank/DDBJ databases">
        <authorList>
            <person name="Hull J."/>
        </authorList>
    </citation>
    <scope>NUCLEOTIDE SEQUENCE</scope>
</reference>
<dbReference type="Pfam" id="PF02902">
    <property type="entry name" value="Peptidase_C48"/>
    <property type="match status" value="1"/>
</dbReference>
<dbReference type="EMBL" id="GDHC01002704">
    <property type="protein sequence ID" value="JAQ15925.1"/>
    <property type="molecule type" value="Transcribed_RNA"/>
</dbReference>
<evidence type="ECO:0000313" key="10">
    <source>
        <dbReference type="EMBL" id="JAQ15925.1"/>
    </source>
</evidence>
<reference evidence="7" key="1">
    <citation type="journal article" date="2014" name="PLoS ONE">
        <title>Transcriptome-Based Identification of ABC Transporters in the Western Tarnished Plant Bug Lygus hesperus.</title>
        <authorList>
            <person name="Hull J.J."/>
            <person name="Chaney K."/>
            <person name="Geib S.M."/>
            <person name="Fabrick J.A."/>
            <person name="Brent C.S."/>
            <person name="Walsh D."/>
            <person name="Lavine L.C."/>
        </authorList>
    </citation>
    <scope>NUCLEOTIDE SEQUENCE</scope>
</reference>
<dbReference type="InterPro" id="IPR038765">
    <property type="entry name" value="Papain-like_cys_pep_sf"/>
</dbReference>
<dbReference type="EMBL" id="GDHC01006701">
    <property type="protein sequence ID" value="JAQ11928.1"/>
    <property type="molecule type" value="Transcribed_RNA"/>
</dbReference>
<evidence type="ECO:0000313" key="9">
    <source>
        <dbReference type="EMBL" id="JAQ12233.1"/>
    </source>
</evidence>
<dbReference type="AlphaFoldDB" id="A0A0A9WI25"/>
<dbReference type="PANTHER" id="PTHR46468:SF1">
    <property type="entry name" value="SENTRIN-SPECIFIC PROTEASE 8"/>
    <property type="match status" value="1"/>
</dbReference>
<dbReference type="GO" id="GO:0000338">
    <property type="term" value="P:protein deneddylation"/>
    <property type="evidence" value="ECO:0007669"/>
    <property type="project" value="TreeGrafter"/>
</dbReference>
<dbReference type="InterPro" id="IPR044613">
    <property type="entry name" value="Nep1/2-like"/>
</dbReference>
<evidence type="ECO:0000313" key="8">
    <source>
        <dbReference type="EMBL" id="JAQ11928.1"/>
    </source>
</evidence>
<dbReference type="EMBL" id="GBHO01036150">
    <property type="protein sequence ID" value="JAG07454.1"/>
    <property type="molecule type" value="Transcribed_RNA"/>
</dbReference>
<proteinExistence type="inferred from homology"/>
<name>A0A0A9WI25_LYGHE</name>
<accession>A0A0A9WI25</accession>
<dbReference type="SUPFAM" id="SSF54001">
    <property type="entry name" value="Cysteine proteinases"/>
    <property type="match status" value="1"/>
</dbReference>